<evidence type="ECO:0000313" key="8">
    <source>
        <dbReference type="Proteomes" id="UP001285354"/>
    </source>
</evidence>
<dbReference type="SMART" id="SM00656">
    <property type="entry name" value="Amb_all"/>
    <property type="match status" value="1"/>
</dbReference>
<evidence type="ECO:0000256" key="4">
    <source>
        <dbReference type="RuleBase" id="RU361173"/>
    </source>
</evidence>
<keyword evidence="4" id="KW-0964">Secreted</keyword>
<protein>
    <recommendedName>
        <fullName evidence="6">Pectate lyase domain-containing protein</fullName>
    </recommendedName>
</protein>
<dbReference type="InterPro" id="IPR011050">
    <property type="entry name" value="Pectin_lyase_fold/virulence"/>
</dbReference>
<dbReference type="Proteomes" id="UP001285354">
    <property type="component" value="Unassembled WGS sequence"/>
</dbReference>
<feature type="domain" description="Pectate lyase" evidence="6">
    <location>
        <begin position="57"/>
        <end position="270"/>
    </location>
</feature>
<dbReference type="GO" id="GO:0030570">
    <property type="term" value="F:pectate lyase activity"/>
    <property type="evidence" value="ECO:0007669"/>
    <property type="project" value="InterPro"/>
</dbReference>
<dbReference type="GO" id="GO:0000272">
    <property type="term" value="P:polysaccharide catabolic process"/>
    <property type="evidence" value="ECO:0007669"/>
    <property type="project" value="UniProtKB-KW"/>
</dbReference>
<proteinExistence type="inferred from homology"/>
<evidence type="ECO:0000313" key="7">
    <source>
        <dbReference type="EMBL" id="KAK2628764.1"/>
    </source>
</evidence>
<dbReference type="SUPFAM" id="SSF51126">
    <property type="entry name" value="Pectin lyase-like"/>
    <property type="match status" value="1"/>
</dbReference>
<evidence type="ECO:0000256" key="1">
    <source>
        <dbReference type="ARBA" id="ARBA00010980"/>
    </source>
</evidence>
<dbReference type="AlphaFoldDB" id="A0AAD9T543"/>
<dbReference type="Gene3D" id="2.160.20.10">
    <property type="entry name" value="Single-stranded right-handed beta-helix, Pectin lyase-like"/>
    <property type="match status" value="1"/>
</dbReference>
<keyword evidence="2 5" id="KW-0732">Signal</keyword>
<comment type="subcellular location">
    <subcellularLocation>
        <location evidence="4">Secreted</location>
    </subcellularLocation>
</comment>
<comment type="similarity">
    <text evidence="1 4">Belongs to the polysaccharide lyase 1 family.</text>
</comment>
<keyword evidence="3 4" id="KW-0456">Lyase</keyword>
<evidence type="ECO:0000259" key="6">
    <source>
        <dbReference type="SMART" id="SM00656"/>
    </source>
</evidence>
<comment type="caution">
    <text evidence="7">The sequence shown here is derived from an EMBL/GenBank/DDBJ whole genome shotgun (WGS) entry which is preliminary data.</text>
</comment>
<dbReference type="EMBL" id="JAUBYV010000002">
    <property type="protein sequence ID" value="KAK2628764.1"/>
    <property type="molecule type" value="Genomic_DNA"/>
</dbReference>
<dbReference type="InterPro" id="IPR002022">
    <property type="entry name" value="Pec_lyase"/>
</dbReference>
<dbReference type="PANTHER" id="PTHR31683">
    <property type="entry name" value="PECTATE LYASE 18-RELATED"/>
    <property type="match status" value="1"/>
</dbReference>
<keyword evidence="8" id="KW-1185">Reference proteome</keyword>
<dbReference type="InterPro" id="IPR012334">
    <property type="entry name" value="Pectin_lyas_fold"/>
</dbReference>
<dbReference type="GO" id="GO:0005576">
    <property type="term" value="C:extracellular region"/>
    <property type="evidence" value="ECO:0007669"/>
    <property type="project" value="UniProtKB-SubCell"/>
</dbReference>
<dbReference type="InterPro" id="IPR045032">
    <property type="entry name" value="PEL"/>
</dbReference>
<feature type="chain" id="PRO_5042227235" description="Pectate lyase domain-containing protein" evidence="5">
    <location>
        <begin position="17"/>
        <end position="327"/>
    </location>
</feature>
<feature type="signal peptide" evidence="5">
    <location>
        <begin position="1"/>
        <end position="16"/>
    </location>
</feature>
<name>A0AAD9T543_9HELO</name>
<reference evidence="7" key="1">
    <citation type="submission" date="2023-06" db="EMBL/GenBank/DDBJ databases">
        <title>Draft genome of Marssonina rosae.</title>
        <authorList>
            <person name="Cheng Q."/>
        </authorList>
    </citation>
    <scope>NUCLEOTIDE SEQUENCE</scope>
    <source>
        <strain evidence="7">R4</strain>
    </source>
</reference>
<gene>
    <name evidence="7" type="ORF">QTJ16_001867</name>
</gene>
<keyword evidence="4" id="KW-0624">Polysaccharide degradation</keyword>
<accession>A0AAD9T543</accession>
<dbReference type="Pfam" id="PF00544">
    <property type="entry name" value="Pectate_lyase_4"/>
    <property type="match status" value="1"/>
</dbReference>
<evidence type="ECO:0000256" key="5">
    <source>
        <dbReference type="SAM" id="SignalP"/>
    </source>
</evidence>
<organism evidence="7 8">
    <name type="scientific">Diplocarpon rosae</name>
    <dbReference type="NCBI Taxonomy" id="946125"/>
    <lineage>
        <taxon>Eukaryota</taxon>
        <taxon>Fungi</taxon>
        <taxon>Dikarya</taxon>
        <taxon>Ascomycota</taxon>
        <taxon>Pezizomycotina</taxon>
        <taxon>Leotiomycetes</taxon>
        <taxon>Helotiales</taxon>
        <taxon>Drepanopezizaceae</taxon>
        <taxon>Diplocarpon</taxon>
    </lineage>
</organism>
<dbReference type="PANTHER" id="PTHR31683:SF18">
    <property type="entry name" value="PECTATE LYASE 21-RELATED"/>
    <property type="match status" value="1"/>
</dbReference>
<evidence type="ECO:0000256" key="3">
    <source>
        <dbReference type="ARBA" id="ARBA00023239"/>
    </source>
</evidence>
<evidence type="ECO:0000256" key="2">
    <source>
        <dbReference type="ARBA" id="ARBA00022729"/>
    </source>
</evidence>
<keyword evidence="4" id="KW-0119">Carbohydrate metabolism</keyword>
<sequence length="327" mass="34410">MKFSALALCLIGLASAAPHPNIEARAAVTDRPIGFASMNGGTTGGAGGAATTVSTIDIEGSMPTERIDQLVAAVAGDAKKIVYLAGPITGARTVEIGSNTSLLGKNSKAVLTGIGLRIKNRQNVIIRNIGLSKVLTKTGDAVFIWGSTNVWIDHVDLSSELGKADSLYDGLIDINHAADLITISNSRFHDHTKVCLIGHADNNKAEDSGHLRVTYHDNLFENLRTRTPSIRYGTAHVFNNYYKNVELAVNTRLNAQVLVEANVFEGVSKPIYSTDAGYAVAVDNALGTGANTAPKGSLTSVPYKYTKKPVSAVKGAVIGSAGMTLSF</sequence>